<evidence type="ECO:0000313" key="1">
    <source>
        <dbReference type="EMBL" id="CAM9584179.1"/>
    </source>
</evidence>
<name>A0AC59YD04_RANTA</name>
<reference evidence="1" key="1">
    <citation type="submission" date="2023-05" db="EMBL/GenBank/DDBJ databases">
        <authorList>
            <consortium name="ELIXIR-Norway"/>
        </authorList>
    </citation>
    <scope>NUCLEOTIDE SEQUENCE</scope>
</reference>
<proteinExistence type="predicted"/>
<accession>A0AC59YD04</accession>
<gene>
    <name evidence="1" type="ORF">MRATA1EN22A_LOCUS4572</name>
</gene>
<reference evidence="1" key="2">
    <citation type="submission" date="2025-03" db="EMBL/GenBank/DDBJ databases">
        <authorList>
            <consortium name="ELIXIR-Norway"/>
            <consortium name="Elixir Norway"/>
        </authorList>
    </citation>
    <scope>NUCLEOTIDE SEQUENCE</scope>
</reference>
<dbReference type="Proteomes" id="UP001162501">
    <property type="component" value="Chromosome 13"/>
</dbReference>
<dbReference type="EMBL" id="OX596097">
    <property type="protein sequence ID" value="CAM9584179.1"/>
    <property type="molecule type" value="Genomic_DNA"/>
</dbReference>
<protein>
    <submittedName>
        <fullName evidence="1">Uncharacterized protein</fullName>
    </submittedName>
</protein>
<evidence type="ECO:0000313" key="2">
    <source>
        <dbReference type="Proteomes" id="UP001162501"/>
    </source>
</evidence>
<organism evidence="1 2">
    <name type="scientific">Rangifer tarandus platyrhynchus</name>
    <name type="common">Svalbard reindeer</name>
    <dbReference type="NCBI Taxonomy" id="3082113"/>
    <lineage>
        <taxon>Eukaryota</taxon>
        <taxon>Metazoa</taxon>
        <taxon>Chordata</taxon>
        <taxon>Craniata</taxon>
        <taxon>Vertebrata</taxon>
        <taxon>Euteleostomi</taxon>
        <taxon>Mammalia</taxon>
        <taxon>Eutheria</taxon>
        <taxon>Laurasiatheria</taxon>
        <taxon>Artiodactyla</taxon>
        <taxon>Ruminantia</taxon>
        <taxon>Pecora</taxon>
        <taxon>Cervidae</taxon>
        <taxon>Odocoileinae</taxon>
        <taxon>Rangifer</taxon>
    </lineage>
</organism>
<sequence>MPAGGPHGITARSVKGETSSLPPGYLTPLLVAVPIAGSRFSETFQQALGLGFRRIRRHRRESKVSKLFFFSGKHPERPLSRGVPFSSLLVEVGKLLMFQSFMGTLEQSCVIKQGESLSCLTRWENFTPLWQSSK</sequence>